<organism evidence="1 2">
    <name type="scientific">Candidatus Saccharicenans subterraneus</name>
    <dbReference type="NCBI Taxonomy" id="2508984"/>
    <lineage>
        <taxon>Bacteria</taxon>
        <taxon>Candidatus Aminicenantota</taxon>
        <taxon>Candidatus Aminicenantia</taxon>
        <taxon>Candidatus Aminicenantales</taxon>
        <taxon>Candidatus Saccharicenantaceae</taxon>
        <taxon>Candidatus Saccharicenans</taxon>
    </lineage>
</organism>
<reference evidence="1 2" key="1">
    <citation type="submission" date="2018-08" db="EMBL/GenBank/DDBJ databases">
        <title>Genome analysis of the thermophilic bacterium of the candidate phylum Aminicenantes from deep subsurface aquifer revealed its physiology and ecological role.</title>
        <authorList>
            <person name="Kadnikov V.V."/>
            <person name="Mardanov A.V."/>
            <person name="Beletsky A.V."/>
            <person name="Karnachuk O.V."/>
            <person name="Ravin N.V."/>
        </authorList>
    </citation>
    <scope>NUCLEOTIDE SEQUENCE [LARGE SCALE GENOMIC DNA]</scope>
    <source>
        <strain evidence="1">BY38</strain>
    </source>
</reference>
<proteinExistence type="predicted"/>
<accession>A0A3E2BN31</accession>
<name>A0A3E2BN31_9BACT</name>
<dbReference type="AlphaFoldDB" id="A0A3E2BN31"/>
<protein>
    <submittedName>
        <fullName evidence="1">Uncharacterized protein</fullName>
    </submittedName>
</protein>
<gene>
    <name evidence="1" type="ORF">OP8BY_2120</name>
</gene>
<evidence type="ECO:0000313" key="1">
    <source>
        <dbReference type="EMBL" id="RFT16114.1"/>
    </source>
</evidence>
<dbReference type="Proteomes" id="UP000257323">
    <property type="component" value="Unassembled WGS sequence"/>
</dbReference>
<comment type="caution">
    <text evidence="1">The sequence shown here is derived from an EMBL/GenBank/DDBJ whole genome shotgun (WGS) entry which is preliminary data.</text>
</comment>
<sequence>MLERTNGEIRKRSRAVGVFPRVGSYLRLIAPHLIEHTENRANK</sequence>
<evidence type="ECO:0000313" key="2">
    <source>
        <dbReference type="Proteomes" id="UP000257323"/>
    </source>
</evidence>
<dbReference type="EMBL" id="QUAH01000005">
    <property type="protein sequence ID" value="RFT16114.1"/>
    <property type="molecule type" value="Genomic_DNA"/>
</dbReference>